<evidence type="ECO:0000313" key="2">
    <source>
        <dbReference type="Proteomes" id="UP000324222"/>
    </source>
</evidence>
<keyword evidence="2" id="KW-1185">Reference proteome</keyword>
<gene>
    <name evidence="1" type="ORF">E2C01_011800</name>
</gene>
<proteinExistence type="predicted"/>
<reference evidence="1 2" key="1">
    <citation type="submission" date="2019-05" db="EMBL/GenBank/DDBJ databases">
        <title>Another draft genome of Portunus trituberculatus and its Hox gene families provides insights of decapod evolution.</title>
        <authorList>
            <person name="Jeong J.-H."/>
            <person name="Song I."/>
            <person name="Kim S."/>
            <person name="Choi T."/>
            <person name="Kim D."/>
            <person name="Ryu S."/>
            <person name="Kim W."/>
        </authorList>
    </citation>
    <scope>NUCLEOTIDE SEQUENCE [LARGE SCALE GENOMIC DNA]</scope>
    <source>
        <tissue evidence="1">Muscle</tissue>
    </source>
</reference>
<dbReference type="AlphaFoldDB" id="A0A5B7DBY8"/>
<sequence length="143" mass="16522">MASVCTCLFTHARVTPWLESHHVHLSLTWLSLTQVGCCGGYSASDYTDIHLPVPNTCRDQNSANLWSFKMVAVREGSVSGYGARCVRGGGDLRYSETSRKLTTVNFRRVVYSRARRRRRSLMIRQMTRRMTLTYCRYHRRLVN</sequence>
<name>A0A5B7DBY8_PORTR</name>
<dbReference type="EMBL" id="VSRR010000720">
    <property type="protein sequence ID" value="MPC18902.1"/>
    <property type="molecule type" value="Genomic_DNA"/>
</dbReference>
<comment type="caution">
    <text evidence="1">The sequence shown here is derived from an EMBL/GenBank/DDBJ whole genome shotgun (WGS) entry which is preliminary data.</text>
</comment>
<evidence type="ECO:0000313" key="1">
    <source>
        <dbReference type="EMBL" id="MPC18902.1"/>
    </source>
</evidence>
<protein>
    <submittedName>
        <fullName evidence="1">Uncharacterized protein</fullName>
    </submittedName>
</protein>
<dbReference type="Proteomes" id="UP000324222">
    <property type="component" value="Unassembled WGS sequence"/>
</dbReference>
<accession>A0A5B7DBY8</accession>
<organism evidence="1 2">
    <name type="scientific">Portunus trituberculatus</name>
    <name type="common">Swimming crab</name>
    <name type="synonym">Neptunus trituberculatus</name>
    <dbReference type="NCBI Taxonomy" id="210409"/>
    <lineage>
        <taxon>Eukaryota</taxon>
        <taxon>Metazoa</taxon>
        <taxon>Ecdysozoa</taxon>
        <taxon>Arthropoda</taxon>
        <taxon>Crustacea</taxon>
        <taxon>Multicrustacea</taxon>
        <taxon>Malacostraca</taxon>
        <taxon>Eumalacostraca</taxon>
        <taxon>Eucarida</taxon>
        <taxon>Decapoda</taxon>
        <taxon>Pleocyemata</taxon>
        <taxon>Brachyura</taxon>
        <taxon>Eubrachyura</taxon>
        <taxon>Portunoidea</taxon>
        <taxon>Portunidae</taxon>
        <taxon>Portuninae</taxon>
        <taxon>Portunus</taxon>
    </lineage>
</organism>